<comment type="subcellular location">
    <subcellularLocation>
        <location evidence="7">Cell membrane</location>
        <topology evidence="7">Multi-pass membrane protein</topology>
    </subcellularLocation>
    <subcellularLocation>
        <location evidence="1">Membrane</location>
        <topology evidence="1">Multi-pass membrane protein</topology>
    </subcellularLocation>
</comment>
<feature type="transmembrane region" description="Helical" evidence="7">
    <location>
        <begin position="201"/>
        <end position="220"/>
    </location>
</feature>
<dbReference type="NCBIfam" id="TIGR00945">
    <property type="entry name" value="tatC"/>
    <property type="match status" value="1"/>
</dbReference>
<keyword evidence="9" id="KW-1185">Reference proteome</keyword>
<keyword evidence="5 7" id="KW-0811">Translocation</keyword>
<proteinExistence type="inferred from homology"/>
<protein>
    <recommendedName>
        <fullName evidence="7">Sec-independent protein translocase protein TatC</fullName>
    </recommendedName>
</protein>
<evidence type="ECO:0000313" key="9">
    <source>
        <dbReference type="Proteomes" id="UP001160142"/>
    </source>
</evidence>
<evidence type="ECO:0000256" key="4">
    <source>
        <dbReference type="ARBA" id="ARBA00022989"/>
    </source>
</evidence>
<dbReference type="PANTHER" id="PTHR30371">
    <property type="entry name" value="SEC-INDEPENDENT PROTEIN TRANSLOCASE PROTEIN TATC"/>
    <property type="match status" value="1"/>
</dbReference>
<reference evidence="8 9" key="1">
    <citation type="submission" date="2023-04" db="EMBL/GenBank/DDBJ databases">
        <title>Genome Encyclopedia of Bacteria and Archaea VI: Functional Genomics of Type Strains.</title>
        <authorList>
            <person name="Whitman W."/>
        </authorList>
    </citation>
    <scope>NUCLEOTIDE SEQUENCE [LARGE SCALE GENOMIC DNA]</scope>
    <source>
        <strain evidence="8 9">SG_E_30_P1</strain>
    </source>
</reference>
<dbReference type="PANTHER" id="PTHR30371:SF0">
    <property type="entry name" value="SEC-INDEPENDENT PROTEIN TRANSLOCASE PROTEIN TATC, CHLOROPLASTIC-RELATED"/>
    <property type="match status" value="1"/>
</dbReference>
<dbReference type="Pfam" id="PF00902">
    <property type="entry name" value="TatC"/>
    <property type="match status" value="1"/>
</dbReference>
<sequence>MATRSGRWRNKSDERMSLAEHLRELRRRLVISAIAILVTAVAGFFLAPFVIDALRVPINQIAEQRNAEIIYTTVTGAFDLRLAISFTIAIVLASPVWLYQIFAFLVPGLTSKEKRYTFGFFFSAVPLFFLGAAAGWFVFPHMVELLTSFSSQEDSTLLDAKIYYDFVIKLVLAVGIAFVLPVFLVLLNFTGVLSAASILKGWRVAILVITLFTALATPAADVVSMFLLAVPMVILYFAAFGVAWLHDRRVARREAAFATATA</sequence>
<dbReference type="HAMAP" id="MF_00902">
    <property type="entry name" value="TatC"/>
    <property type="match status" value="1"/>
</dbReference>
<keyword evidence="7" id="KW-1003">Cell membrane</keyword>
<evidence type="ECO:0000256" key="7">
    <source>
        <dbReference type="HAMAP-Rule" id="MF_00902"/>
    </source>
</evidence>
<dbReference type="Proteomes" id="UP001160142">
    <property type="component" value="Unassembled WGS sequence"/>
</dbReference>
<gene>
    <name evidence="7" type="primary">tatC</name>
    <name evidence="8" type="ORF">M2152_001044</name>
</gene>
<organism evidence="8 9">
    <name type="scientific">Antiquaquibacter oligotrophicus</name>
    <dbReference type="NCBI Taxonomy" id="2880260"/>
    <lineage>
        <taxon>Bacteria</taxon>
        <taxon>Bacillati</taxon>
        <taxon>Actinomycetota</taxon>
        <taxon>Actinomycetes</taxon>
        <taxon>Micrococcales</taxon>
        <taxon>Microbacteriaceae</taxon>
        <taxon>Antiquaquibacter</taxon>
    </lineage>
</organism>
<keyword evidence="7" id="KW-0813">Transport</keyword>
<evidence type="ECO:0000256" key="5">
    <source>
        <dbReference type="ARBA" id="ARBA00023010"/>
    </source>
</evidence>
<evidence type="ECO:0000313" key="8">
    <source>
        <dbReference type="EMBL" id="MDH6180862.1"/>
    </source>
</evidence>
<keyword evidence="6 7" id="KW-0472">Membrane</keyword>
<feature type="transmembrane region" description="Helical" evidence="7">
    <location>
        <begin position="118"/>
        <end position="139"/>
    </location>
</feature>
<dbReference type="InterPro" id="IPR002033">
    <property type="entry name" value="TatC"/>
</dbReference>
<comment type="function">
    <text evidence="7">Part of the twin-arginine translocation (Tat) system that transports large folded proteins containing a characteristic twin-arginine motif in their signal peptide across membranes. Together with TatB, TatC is part of a receptor directly interacting with Tat signal peptides.</text>
</comment>
<comment type="similarity">
    <text evidence="7">Belongs to the TatC family.</text>
</comment>
<evidence type="ECO:0000256" key="6">
    <source>
        <dbReference type="ARBA" id="ARBA00023136"/>
    </source>
</evidence>
<feature type="transmembrane region" description="Helical" evidence="7">
    <location>
        <begin position="166"/>
        <end position="189"/>
    </location>
</feature>
<evidence type="ECO:0000256" key="1">
    <source>
        <dbReference type="ARBA" id="ARBA00004141"/>
    </source>
</evidence>
<comment type="caution">
    <text evidence="8">The sequence shown here is derived from an EMBL/GenBank/DDBJ whole genome shotgun (WGS) entry which is preliminary data.</text>
</comment>
<comment type="subunit">
    <text evidence="7">The Tat system comprises two distinct complexes: a TatABC complex, containing multiple copies of TatA, TatB and TatC subunits, and a separate TatA complex, containing only TatA subunits. Substrates initially bind to the TatABC complex, which probably triggers association of the separate TatA complex to form the active translocon.</text>
</comment>
<feature type="transmembrane region" description="Helical" evidence="7">
    <location>
        <begin position="29"/>
        <end position="51"/>
    </location>
</feature>
<dbReference type="EMBL" id="JARXVQ010000001">
    <property type="protein sequence ID" value="MDH6180862.1"/>
    <property type="molecule type" value="Genomic_DNA"/>
</dbReference>
<feature type="transmembrane region" description="Helical" evidence="7">
    <location>
        <begin position="226"/>
        <end position="245"/>
    </location>
</feature>
<keyword evidence="4 7" id="KW-1133">Transmembrane helix</keyword>
<evidence type="ECO:0000256" key="3">
    <source>
        <dbReference type="ARBA" id="ARBA00022927"/>
    </source>
</evidence>
<name>A0ABT6KLG5_9MICO</name>
<keyword evidence="2 7" id="KW-0812">Transmembrane</keyword>
<feature type="transmembrane region" description="Helical" evidence="7">
    <location>
        <begin position="82"/>
        <end position="106"/>
    </location>
</feature>
<keyword evidence="3 7" id="KW-0653">Protein transport</keyword>
<accession>A0ABT6KLG5</accession>
<dbReference type="PRINTS" id="PR01840">
    <property type="entry name" value="TATCFAMILY"/>
</dbReference>
<evidence type="ECO:0000256" key="2">
    <source>
        <dbReference type="ARBA" id="ARBA00022692"/>
    </source>
</evidence>